<dbReference type="EMBL" id="CM039430">
    <property type="protein sequence ID" value="KAI4345828.1"/>
    <property type="molecule type" value="Genomic_DNA"/>
</dbReference>
<comment type="caution">
    <text evidence="1">The sequence shown here is derived from an EMBL/GenBank/DDBJ whole genome shotgun (WGS) entry which is preliminary data.</text>
</comment>
<organism evidence="1 2">
    <name type="scientific">Bauhinia variegata</name>
    <name type="common">Purple orchid tree</name>
    <name type="synonym">Phanera variegata</name>
    <dbReference type="NCBI Taxonomy" id="167791"/>
    <lineage>
        <taxon>Eukaryota</taxon>
        <taxon>Viridiplantae</taxon>
        <taxon>Streptophyta</taxon>
        <taxon>Embryophyta</taxon>
        <taxon>Tracheophyta</taxon>
        <taxon>Spermatophyta</taxon>
        <taxon>Magnoliopsida</taxon>
        <taxon>eudicotyledons</taxon>
        <taxon>Gunneridae</taxon>
        <taxon>Pentapetalae</taxon>
        <taxon>rosids</taxon>
        <taxon>fabids</taxon>
        <taxon>Fabales</taxon>
        <taxon>Fabaceae</taxon>
        <taxon>Cercidoideae</taxon>
        <taxon>Cercideae</taxon>
        <taxon>Bauhiniinae</taxon>
        <taxon>Bauhinia</taxon>
    </lineage>
</organism>
<accession>A0ACB9PBP8</accession>
<reference evidence="1 2" key="1">
    <citation type="journal article" date="2022" name="DNA Res.">
        <title>Chromosomal-level genome assembly of the orchid tree Bauhinia variegata (Leguminosae; Cercidoideae) supports the allotetraploid origin hypothesis of Bauhinia.</title>
        <authorList>
            <person name="Zhong Y."/>
            <person name="Chen Y."/>
            <person name="Zheng D."/>
            <person name="Pang J."/>
            <person name="Liu Y."/>
            <person name="Luo S."/>
            <person name="Meng S."/>
            <person name="Qian L."/>
            <person name="Wei D."/>
            <person name="Dai S."/>
            <person name="Zhou R."/>
        </authorList>
    </citation>
    <scope>NUCLEOTIDE SEQUENCE [LARGE SCALE GENOMIC DNA]</scope>
    <source>
        <strain evidence="1">BV-YZ2020</strain>
    </source>
</reference>
<dbReference type="Proteomes" id="UP000828941">
    <property type="component" value="Chromosome 5"/>
</dbReference>
<proteinExistence type="predicted"/>
<name>A0ACB9PBP8_BAUVA</name>
<protein>
    <submittedName>
        <fullName evidence="1">Uncharacterized protein</fullName>
    </submittedName>
</protein>
<gene>
    <name evidence="1" type="ORF">L6164_012920</name>
</gene>
<sequence length="204" mass="21949">MSNKQVKGLLKGLRYISHIFEEEKEDEIQIGFPTDVKHVAHIGWDGPSASTPSWMQDFKSSETSSEAAAPSEAAAAVQPNEIKDKKSKAGGSRQNKDIPTPRSRHGSIDQDSQPISPSRRSSDGSRHGRRHRSSDSAGDSGSSKPRRHRHSHKEAESQSNDTSSSAPAPKGTRRRKTKTSSSGDGSVSSKAGSISDISEIGSEF</sequence>
<keyword evidence="2" id="KW-1185">Reference proteome</keyword>
<evidence type="ECO:0000313" key="1">
    <source>
        <dbReference type="EMBL" id="KAI4345828.1"/>
    </source>
</evidence>
<evidence type="ECO:0000313" key="2">
    <source>
        <dbReference type="Proteomes" id="UP000828941"/>
    </source>
</evidence>